<dbReference type="InterPro" id="IPR011049">
    <property type="entry name" value="Serralysin-like_metalloprot_C"/>
</dbReference>
<comment type="caution">
    <text evidence="1">The sequence shown here is derived from an EMBL/GenBank/DDBJ whole genome shotgun (WGS) entry which is preliminary data.</text>
</comment>
<evidence type="ECO:0000313" key="1">
    <source>
        <dbReference type="EMBL" id="MDO6962731.1"/>
    </source>
</evidence>
<dbReference type="Gene3D" id="2.150.10.10">
    <property type="entry name" value="Serralysin-like metalloprotease, C-terminal"/>
    <property type="match status" value="1"/>
</dbReference>
<protein>
    <submittedName>
        <fullName evidence="1">Calcium-binding protein</fullName>
    </submittedName>
</protein>
<dbReference type="RefSeq" id="WP_304374609.1">
    <property type="nucleotide sequence ID" value="NZ_JAUOZU010000001.1"/>
</dbReference>
<reference evidence="1" key="2">
    <citation type="submission" date="2023-07" db="EMBL/GenBank/DDBJ databases">
        <authorList>
            <person name="Shen H."/>
        </authorList>
    </citation>
    <scope>NUCLEOTIDE SEQUENCE</scope>
    <source>
        <strain evidence="1">TNR-22</strain>
    </source>
</reference>
<sequence length="397" mass="41345">MGKTIPNNYNDQYEVYLNNETWTLAEGSSINNPDGHGIHEGGSYHDNLVEVNGSITAISYGSAGVAIQGTGSEVTVGGNASINGWYGVELFGDDQSVSNAGIMNVYGTGIYSDGDNNAILNDGMIKAHPSAQSDVDGIVAIGETTIINNGSGSITVTGNGITVKSYTDEVTEVTNFGSITADNLVFYGWSGNETFKNRGLAFGDVSMGAGKDTFDGENGSITGSVMGGNGDDTYIISSADVVLFEKAGEGIDEVKSSVNYTLKTDFENLTLIGSSGLTGKGTVKDNVITGNSGANRLFGNGGADTLEGGTGNDRLTGGYGADKFVFASGDGQDRILDFTAGIDHIDIADVSGINSFTDLKRNHMTVSGDDLVITSGAFKLILEDTDKTELSFFDFSF</sequence>
<evidence type="ECO:0000313" key="2">
    <source>
        <dbReference type="Proteomes" id="UP001174932"/>
    </source>
</evidence>
<keyword evidence="2" id="KW-1185">Reference proteome</keyword>
<gene>
    <name evidence="1" type="ORF">Q4481_02110</name>
</gene>
<organism evidence="1 2">
    <name type="scientific">Rhizobium alvei</name>
    <dbReference type="NCBI Taxonomy" id="1132659"/>
    <lineage>
        <taxon>Bacteria</taxon>
        <taxon>Pseudomonadati</taxon>
        <taxon>Pseudomonadota</taxon>
        <taxon>Alphaproteobacteria</taxon>
        <taxon>Hyphomicrobiales</taxon>
        <taxon>Rhizobiaceae</taxon>
        <taxon>Rhizobium/Agrobacterium group</taxon>
        <taxon>Rhizobium</taxon>
    </lineage>
</organism>
<dbReference type="PROSITE" id="PS00330">
    <property type="entry name" value="HEMOLYSIN_CALCIUM"/>
    <property type="match status" value="1"/>
</dbReference>
<name>A0ABT8YGD5_9HYPH</name>
<dbReference type="SUPFAM" id="SSF51120">
    <property type="entry name" value="beta-Roll"/>
    <property type="match status" value="1"/>
</dbReference>
<dbReference type="InterPro" id="IPR001343">
    <property type="entry name" value="Hemolysn_Ca-bd"/>
</dbReference>
<dbReference type="Proteomes" id="UP001174932">
    <property type="component" value="Unassembled WGS sequence"/>
</dbReference>
<dbReference type="PRINTS" id="PR00313">
    <property type="entry name" value="CABNDNGRPT"/>
</dbReference>
<dbReference type="InterPro" id="IPR018511">
    <property type="entry name" value="Hemolysin-typ_Ca-bd_CS"/>
</dbReference>
<reference evidence="1" key="1">
    <citation type="journal article" date="2015" name="Int. J. Syst. Evol. Microbiol.">
        <title>Rhizobium alvei sp. nov., isolated from a freshwater river.</title>
        <authorList>
            <person name="Sheu S.Y."/>
            <person name="Huang H.W."/>
            <person name="Young C.C."/>
            <person name="Chen W.M."/>
        </authorList>
    </citation>
    <scope>NUCLEOTIDE SEQUENCE</scope>
    <source>
        <strain evidence="1">TNR-22</strain>
    </source>
</reference>
<proteinExistence type="predicted"/>
<accession>A0ABT8YGD5</accession>
<dbReference type="Pfam" id="PF00353">
    <property type="entry name" value="HemolysinCabind"/>
    <property type="match status" value="1"/>
</dbReference>
<dbReference type="EMBL" id="JAUOZU010000001">
    <property type="protein sequence ID" value="MDO6962731.1"/>
    <property type="molecule type" value="Genomic_DNA"/>
</dbReference>